<feature type="domain" description="Flagellar M-ring N-terminal" evidence="12">
    <location>
        <begin position="54"/>
        <end position="223"/>
    </location>
</feature>
<keyword evidence="15" id="KW-1185">Reference proteome</keyword>
<dbReference type="Pfam" id="PF01514">
    <property type="entry name" value="YscJ_FliF"/>
    <property type="match status" value="1"/>
</dbReference>
<evidence type="ECO:0000313" key="14">
    <source>
        <dbReference type="EMBL" id="MBY8337124.1"/>
    </source>
</evidence>
<accession>A0ABS7PDK7</accession>
<keyword evidence="5 11" id="KW-0812">Transmembrane</keyword>
<evidence type="ECO:0000256" key="11">
    <source>
        <dbReference type="SAM" id="Phobius"/>
    </source>
</evidence>
<evidence type="ECO:0000256" key="10">
    <source>
        <dbReference type="SAM" id="MobiDB-lite"/>
    </source>
</evidence>
<dbReference type="PIRSF" id="PIRSF004862">
    <property type="entry name" value="FliF"/>
    <property type="match status" value="1"/>
</dbReference>
<evidence type="ECO:0000259" key="12">
    <source>
        <dbReference type="Pfam" id="PF01514"/>
    </source>
</evidence>
<evidence type="ECO:0000256" key="5">
    <source>
        <dbReference type="ARBA" id="ARBA00022692"/>
    </source>
</evidence>
<sequence>MLEPLMNGQGNMGQRARAFAAQPVVKKALPWFVGMAGLGIAALLWATLAPGPQRVLYSSLDDASRASVVATLDQAGIDYQINNDTGALSVSESDLYRARMVVASNGSIAAPETGAQMIENLPLGASRTLEGDRLRAAQERELMLTIQEIDGVESVRVHIAKAERSVFVRENVAPSASIMVRMAPGRELAESQVSAIVNLVAGSVPGLSPDAVRVVDQHGKLLTDKREGAGNERLDLQTQMEAKLTAQVDQLLSPMIGADAFSSQVQVELDMNEVTSARESYDKDGAIRRETTQQSSTSQAPAAGIPGATANTPPADPQLADRAPQDTPPADGAQTMGDTSASRTYELGREVSVSNLTPGALKRVSVAVAIDKNAMANANAADIKKIEELVAAAVGAQDARGDKVTVMIRPFTEAVIDKPAFYETGWFAMVVRNAVALLAVLLVLLLAVRPALKMLKGKGAKGDKAGADAGGANGAAQIMLPASGFDREDLDAQIQLAQRIAREQPDDAVLALRRMLAEPVTSEAAR</sequence>
<evidence type="ECO:0000256" key="4">
    <source>
        <dbReference type="ARBA" id="ARBA00022475"/>
    </source>
</evidence>
<dbReference type="InterPro" id="IPR006182">
    <property type="entry name" value="FliF_N_dom"/>
</dbReference>
<keyword evidence="7 11" id="KW-0472">Membrane</keyword>
<dbReference type="PANTHER" id="PTHR30046">
    <property type="entry name" value="FLAGELLAR M-RING PROTEIN"/>
    <property type="match status" value="1"/>
</dbReference>
<organism evidence="14 15">
    <name type="scientific">Alteriqipengyuania abyssalis</name>
    <dbReference type="NCBI Taxonomy" id="2860200"/>
    <lineage>
        <taxon>Bacteria</taxon>
        <taxon>Pseudomonadati</taxon>
        <taxon>Pseudomonadota</taxon>
        <taxon>Alphaproteobacteria</taxon>
        <taxon>Sphingomonadales</taxon>
        <taxon>Erythrobacteraceae</taxon>
        <taxon>Alteriqipengyuania</taxon>
    </lineage>
</organism>
<dbReference type="Gene3D" id="3.30.300.30">
    <property type="match status" value="1"/>
</dbReference>
<dbReference type="InterPro" id="IPR045851">
    <property type="entry name" value="AMP-bd_C_sf"/>
</dbReference>
<evidence type="ECO:0000256" key="6">
    <source>
        <dbReference type="ARBA" id="ARBA00022989"/>
    </source>
</evidence>
<comment type="function">
    <text evidence="9">The M ring may be actively involved in energy transduction.</text>
</comment>
<evidence type="ECO:0000256" key="7">
    <source>
        <dbReference type="ARBA" id="ARBA00023136"/>
    </source>
</evidence>
<evidence type="ECO:0000256" key="9">
    <source>
        <dbReference type="PIRNR" id="PIRNR004862"/>
    </source>
</evidence>
<keyword evidence="14" id="KW-0966">Cell projection</keyword>
<evidence type="ECO:0000256" key="8">
    <source>
        <dbReference type="ARBA" id="ARBA00023143"/>
    </source>
</evidence>
<feature type="transmembrane region" description="Helical" evidence="11">
    <location>
        <begin position="426"/>
        <end position="448"/>
    </location>
</feature>
<keyword evidence="14" id="KW-0969">Cilium</keyword>
<feature type="compositionally biased region" description="Basic and acidic residues" evidence="10">
    <location>
        <begin position="279"/>
        <end position="291"/>
    </location>
</feature>
<proteinExistence type="inferred from homology"/>
<dbReference type="Pfam" id="PF08345">
    <property type="entry name" value="YscJ_FliF_C"/>
    <property type="match status" value="1"/>
</dbReference>
<reference evidence="14 15" key="1">
    <citation type="submission" date="2021-07" db="EMBL/GenBank/DDBJ databases">
        <title>Alteriqipengyuania abyssalis NZ-12B nov, sp.nov isolated from deep sea sponge in pacific ocean.</title>
        <authorList>
            <person name="Tareen S."/>
            <person name="Wink J."/>
        </authorList>
    </citation>
    <scope>NUCLEOTIDE SEQUENCE [LARGE SCALE GENOMIC DNA]</scope>
    <source>
        <strain evidence="14 15">NZ-12B</strain>
    </source>
</reference>
<keyword evidence="14" id="KW-0282">Flagellum</keyword>
<dbReference type="InterPro" id="IPR000067">
    <property type="entry name" value="FlgMring_FliF"/>
</dbReference>
<dbReference type="InterPro" id="IPR043427">
    <property type="entry name" value="YscJ/FliF"/>
</dbReference>
<dbReference type="Proteomes" id="UP000759298">
    <property type="component" value="Unassembled WGS sequence"/>
</dbReference>
<dbReference type="PRINTS" id="PR01009">
    <property type="entry name" value="FLGMRINGFLIF"/>
</dbReference>
<protein>
    <recommendedName>
        <fullName evidence="9">Flagellar M-ring protein</fullName>
    </recommendedName>
</protein>
<dbReference type="PANTHER" id="PTHR30046:SF0">
    <property type="entry name" value="FLAGELLAR M-RING PROTEIN"/>
    <property type="match status" value="1"/>
</dbReference>
<comment type="similarity">
    <text evidence="3 9">Belongs to the FliF family.</text>
</comment>
<feature type="transmembrane region" description="Helical" evidence="11">
    <location>
        <begin position="28"/>
        <end position="48"/>
    </location>
</feature>
<evidence type="ECO:0000256" key="1">
    <source>
        <dbReference type="ARBA" id="ARBA00004117"/>
    </source>
</evidence>
<gene>
    <name evidence="14" type="primary">fliF</name>
    <name evidence="14" type="ORF">KYN89_08680</name>
</gene>
<comment type="subcellular location">
    <subcellularLocation>
        <location evidence="1 9">Bacterial flagellum basal body</location>
    </subcellularLocation>
    <subcellularLocation>
        <location evidence="2">Cell membrane</location>
        <topology evidence="2">Multi-pass membrane protein</topology>
    </subcellularLocation>
</comment>
<dbReference type="EMBL" id="JAHWXP010000002">
    <property type="protein sequence ID" value="MBY8337124.1"/>
    <property type="molecule type" value="Genomic_DNA"/>
</dbReference>
<evidence type="ECO:0000256" key="3">
    <source>
        <dbReference type="ARBA" id="ARBA00007971"/>
    </source>
</evidence>
<feature type="domain" description="Flagellar M-ring C-terminal" evidence="13">
    <location>
        <begin position="252"/>
        <end position="411"/>
    </location>
</feature>
<evidence type="ECO:0000259" key="13">
    <source>
        <dbReference type="Pfam" id="PF08345"/>
    </source>
</evidence>
<dbReference type="InterPro" id="IPR013556">
    <property type="entry name" value="Flag_M-ring_C"/>
</dbReference>
<evidence type="ECO:0000256" key="2">
    <source>
        <dbReference type="ARBA" id="ARBA00004651"/>
    </source>
</evidence>
<evidence type="ECO:0000313" key="15">
    <source>
        <dbReference type="Proteomes" id="UP000759298"/>
    </source>
</evidence>
<dbReference type="NCBIfam" id="TIGR00206">
    <property type="entry name" value="fliF"/>
    <property type="match status" value="1"/>
</dbReference>
<feature type="region of interest" description="Disordered" evidence="10">
    <location>
        <begin position="277"/>
        <end position="340"/>
    </location>
</feature>
<comment type="caution">
    <text evidence="14">The sequence shown here is derived from an EMBL/GenBank/DDBJ whole genome shotgun (WGS) entry which is preliminary data.</text>
</comment>
<keyword evidence="6 11" id="KW-1133">Transmembrane helix</keyword>
<keyword evidence="8 9" id="KW-0975">Bacterial flagellum</keyword>
<name>A0ABS7PDK7_9SPHN</name>
<keyword evidence="4" id="KW-1003">Cell membrane</keyword>